<organism evidence="2 3">
    <name type="scientific">Pelagibius litoralis</name>
    <dbReference type="NCBI Taxonomy" id="374515"/>
    <lineage>
        <taxon>Bacteria</taxon>
        <taxon>Pseudomonadati</taxon>
        <taxon>Pseudomonadota</taxon>
        <taxon>Alphaproteobacteria</taxon>
        <taxon>Rhodospirillales</taxon>
        <taxon>Rhodovibrionaceae</taxon>
        <taxon>Pelagibius</taxon>
    </lineage>
</organism>
<reference evidence="2" key="1">
    <citation type="submission" date="2020-03" db="EMBL/GenBank/DDBJ databases">
        <title>Genome of Pelagibius litoralis DSM 21314T.</title>
        <authorList>
            <person name="Wang G."/>
        </authorList>
    </citation>
    <scope>NUCLEOTIDE SEQUENCE</scope>
    <source>
        <strain evidence="2">DSM 21314</strain>
    </source>
</reference>
<dbReference type="InterPro" id="IPR027417">
    <property type="entry name" value="P-loop_NTPase"/>
</dbReference>
<evidence type="ECO:0000313" key="2">
    <source>
        <dbReference type="EMBL" id="NIA70340.1"/>
    </source>
</evidence>
<feature type="region of interest" description="Disordered" evidence="1">
    <location>
        <begin position="1444"/>
        <end position="1464"/>
    </location>
</feature>
<accession>A0A967EZN3</accession>
<keyword evidence="3" id="KW-1185">Reference proteome</keyword>
<feature type="region of interest" description="Disordered" evidence="1">
    <location>
        <begin position="185"/>
        <end position="215"/>
    </location>
</feature>
<protein>
    <submittedName>
        <fullName evidence="2">Uncharacterized protein</fullName>
    </submittedName>
</protein>
<proteinExistence type="predicted"/>
<gene>
    <name evidence="2" type="ORF">HBA54_17170</name>
</gene>
<sequence>MEFPQLRKNLDTSSMYIELGRQFVRLSREDVADENFEASAELGLVSALSWSDLLVEYRVVILASAGTGKTMEISNQCEFLRAQGHAAVFLRLEHLANDWGGAFEIGDHEELESAVRDQKECWVFLDSIDEARLSNPQDFESAIRRLRGKIKNALQTTHIVVTSRIGAWRPTTDASMLNAQLRYKAPDKPDDVVGSDDDSPGPPAEDDQSESQSPIRYFTLRGLTAEQMRTFAMAHGVGDADNLVQEIEREDVFSLANRPKDLEDIIEFWRANGRLGSRFELVEANVARKLTEADPNRAQVDPLSREKALAGAKRLAAAVSMMRQARIFVPDSKNPNNGVKIETVQTDWTSSECLALLARPVFEPETYGFVRFHHRDTLEYLAARWFEDILRDGNSRTAIEGLFFVNQYGIDVVVPKLRPILAWLALMDDRIMRRIVKNWPEILFEGGDPSRLPLPVRQELLQKICTRYAEGETSRISVDHNALQRLVRPDVADTVRELHVRYAHGPEIRSLLLRSIELGPLKELSDIAASDAQDTSADRYTRLAAIRALVATGSLEEVTSACAAIGSDGSLTERSRLSDYIDVFGPKNISPSKLVDLMKGAERPSRHRSDGLNQSIKSYLKSCSIENAEYLIVETANLLQEEPFVEHRHFEISRENSWMLGSAASGCERLVRARHPSALESPSLTIISLTALSHHYGERDNETYFGELVPAWLDLNDALFWYDVEDCRRLTDKKKGERLVDWWRAQIFRDYWRFKQDDFERVLSWIGVKPFLDDRLVALTLAFRLYIQARRPRAWRGRMKSAVAGERELEVRLQSLLIPSPQTEEQKKWKRSEAAYSRRFKKRDEAIAENHATWKGTIPGLINKINDREPPPDGTYWRVQGYLFERMRELGGDSGKWAQTNWRDLADEYGQDAAEAMRDGLMAKWRRFEPEIASEVGQTSNSTLLSEVFSLSGLEIEAAEVADWPVALSKADAQHAARYLFSELNGFPSWFRRLYDRFPEICLEIVSREIEWDFFKNPSQDRAHYVLSDVAWHAQWLADAIAPVLLKFLSKDEPRCTSNLYNALLLIFAADAASDNQIAELCAGKVTAHVTIKHAPIWLAAWVSVRPAVAIAQLRSYLEALAKADAVYAAMAFVSALYGSRSERGIGARENHKSAPYLKELYLLMHNYIRRDEDIERAGQGVYSPTIRDDAQDARNRIFSDLLAIPGKESFDALIEIATKLGQGESEVWMRSYAMKRAESDAQGKPWDAARFAEFAEHLECQPTTHRQLFDLAVSRLQELKHDYEDSDTSPAAVVIRTKDEVELRNYIANELRKISKGRYSIAQEEELPDTKRTDIRFHAAGIPGAVPVELKIADNGWSGSKLFERLENQLCGDYLRDVHSSNGVYLLVYGGKQKTWQHPNSGLSLTFDELVEELRLKAGELIEKHSGIENVAIIGIDLTKRGAGNKRRTPKSGNGSHSMTTLD</sequence>
<name>A0A967EZN3_9PROT</name>
<feature type="compositionally biased region" description="Acidic residues" evidence="1">
    <location>
        <begin position="193"/>
        <end position="209"/>
    </location>
</feature>
<dbReference type="Proteomes" id="UP000761264">
    <property type="component" value="Unassembled WGS sequence"/>
</dbReference>
<feature type="compositionally biased region" description="Polar residues" evidence="1">
    <location>
        <begin position="1452"/>
        <end position="1464"/>
    </location>
</feature>
<dbReference type="SUPFAM" id="SSF52540">
    <property type="entry name" value="P-loop containing nucleoside triphosphate hydrolases"/>
    <property type="match status" value="1"/>
</dbReference>
<dbReference type="EMBL" id="JAAQPH010000013">
    <property type="protein sequence ID" value="NIA70340.1"/>
    <property type="molecule type" value="Genomic_DNA"/>
</dbReference>
<comment type="caution">
    <text evidence="2">The sequence shown here is derived from an EMBL/GenBank/DDBJ whole genome shotgun (WGS) entry which is preliminary data.</text>
</comment>
<evidence type="ECO:0000313" key="3">
    <source>
        <dbReference type="Proteomes" id="UP000761264"/>
    </source>
</evidence>
<evidence type="ECO:0000256" key="1">
    <source>
        <dbReference type="SAM" id="MobiDB-lite"/>
    </source>
</evidence>